<evidence type="ECO:0000313" key="2">
    <source>
        <dbReference type="Proteomes" id="UP000740883"/>
    </source>
</evidence>
<sequence length="130" mass="15490">MREVKRNIYEVDMEMTKPECKKLEIYKRASEDLKNFIVDEISREEGYENILIKLEQNVKENDAIRMIHMTELLYEKFESKRKAEIEELRKTIKCFNCGRIGVVSILVEKEVKARIKTITGIKRFGLIIYI</sequence>
<accession>A0A9P6KX15</accession>
<dbReference type="EMBL" id="SBJO01000615">
    <property type="protein sequence ID" value="KAF9758302.1"/>
    <property type="molecule type" value="Genomic_DNA"/>
</dbReference>
<name>A0A9P6KX15_9MICR</name>
<dbReference type="Proteomes" id="UP000740883">
    <property type="component" value="Unassembled WGS sequence"/>
</dbReference>
<comment type="caution">
    <text evidence="1">The sequence shown here is derived from an EMBL/GenBank/DDBJ whole genome shotgun (WGS) entry which is preliminary data.</text>
</comment>
<keyword evidence="2" id="KW-1185">Reference proteome</keyword>
<protein>
    <submittedName>
        <fullName evidence="1">Uncharacterized protein</fullName>
    </submittedName>
</protein>
<organism evidence="1 2">
    <name type="scientific">Nosema granulosis</name>
    <dbReference type="NCBI Taxonomy" id="83296"/>
    <lineage>
        <taxon>Eukaryota</taxon>
        <taxon>Fungi</taxon>
        <taxon>Fungi incertae sedis</taxon>
        <taxon>Microsporidia</taxon>
        <taxon>Nosematidae</taxon>
        <taxon>Nosema</taxon>
    </lineage>
</organism>
<gene>
    <name evidence="1" type="ORF">NGRA_3144</name>
</gene>
<evidence type="ECO:0000313" key="1">
    <source>
        <dbReference type="EMBL" id="KAF9758302.1"/>
    </source>
</evidence>
<proteinExistence type="predicted"/>
<dbReference type="AlphaFoldDB" id="A0A9P6KX15"/>
<reference evidence="1 2" key="1">
    <citation type="journal article" date="2020" name="Genome Biol. Evol.">
        <title>Comparative genomics of strictly vertically transmitted, feminizing microsporidia endosymbionts of amphipod crustaceans.</title>
        <authorList>
            <person name="Cormier A."/>
            <person name="Chebbi M.A."/>
            <person name="Giraud I."/>
            <person name="Wattier R."/>
            <person name="Teixeira M."/>
            <person name="Gilbert C."/>
            <person name="Rigaud T."/>
            <person name="Cordaux R."/>
        </authorList>
    </citation>
    <scope>NUCLEOTIDE SEQUENCE [LARGE SCALE GENOMIC DNA]</scope>
    <source>
        <strain evidence="1 2">Ou3-Ou53</strain>
    </source>
</reference>